<evidence type="ECO:0000256" key="6">
    <source>
        <dbReference type="ARBA" id="ARBA00023136"/>
    </source>
</evidence>
<evidence type="ECO:0000256" key="5">
    <source>
        <dbReference type="ARBA" id="ARBA00022989"/>
    </source>
</evidence>
<gene>
    <name evidence="9" type="ORF">MU1_47610</name>
</gene>
<evidence type="ECO:0000256" key="2">
    <source>
        <dbReference type="ARBA" id="ARBA00022692"/>
    </source>
</evidence>
<dbReference type="Gene3D" id="3.40.50.300">
    <property type="entry name" value="P-loop containing nucleotide triphosphate hydrolases"/>
    <property type="match status" value="1"/>
</dbReference>
<evidence type="ECO:0000259" key="8">
    <source>
        <dbReference type="PROSITE" id="PS50893"/>
    </source>
</evidence>
<keyword evidence="6 7" id="KW-0472">Membrane</keyword>
<keyword evidence="5 7" id="KW-1133">Transmembrane helix</keyword>
<evidence type="ECO:0000256" key="3">
    <source>
        <dbReference type="ARBA" id="ARBA00022741"/>
    </source>
</evidence>
<dbReference type="SUPFAM" id="SSF90123">
    <property type="entry name" value="ABC transporter transmembrane region"/>
    <property type="match status" value="1"/>
</dbReference>
<dbReference type="InterPro" id="IPR039421">
    <property type="entry name" value="Type_1_exporter"/>
</dbReference>
<dbReference type="InterPro" id="IPR036640">
    <property type="entry name" value="ABC1_TM_sf"/>
</dbReference>
<sequence length="601" mass="67744">MGKRAEIIRNNWFMLGYVFRVVPRYAVVHLFMQALFGLFDVMWGILLIKLVVDAVTISQSFTPVLLAAGGYLLYGSLIQIAAGYVYEIFAPIQLQKLDKAMQEELFVKAIKMDYSRYHNPEFFNQFVWAASQTEGKAAAVLDHAAALLKNIITVSGILTALLVLNPLGVVVVLVGMAARFIITVYSNKVRFRSELESKPLERKKSYISRVFYLPDYAKELRTSRIAAPLMDDYGDANGAMQQVVRKYSPRIIVLQVLNNYVFRVLLMDGVYFAYTAYQVIVLHTISYGTFAAVTNGVWTMGWSLNNLIDSVTAFQKNNLYIRKLRGFLEEEPQMADSSHPAVMPESPKEIKLSNVSFTYENSGKPTLVDINMTIRPKEKIAIVGYNGAGKSTLIKLLLRLYDVTEGEIVYDSKNIKAYRAEDYRAQFGVAFQDFQLFAASLAENVWMDQVAEGDRELNARVVQALHKADFGERLSRLNRGLQTELTREFSDEGQIFSGGEAQKIAIARAFVRPCSVLILDEPSSALDPISEYNLNRAMLEAAGDKTVIFISHRLSTTRLADRIYMMEHGKIIESGSHDELMRLNGSYAHLFQLQAGRYQTA</sequence>
<feature type="transmembrane region" description="Helical" evidence="7">
    <location>
        <begin position="12"/>
        <end position="28"/>
    </location>
</feature>
<dbReference type="CDD" id="cd03228">
    <property type="entry name" value="ABCC_MRP_Like"/>
    <property type="match status" value="1"/>
</dbReference>
<keyword evidence="4 9" id="KW-0067">ATP-binding</keyword>
<dbReference type="SMART" id="SM00382">
    <property type="entry name" value="AAA"/>
    <property type="match status" value="1"/>
</dbReference>
<feature type="transmembrane region" description="Helical" evidence="7">
    <location>
        <begin position="64"/>
        <end position="86"/>
    </location>
</feature>
<dbReference type="SUPFAM" id="SSF52540">
    <property type="entry name" value="P-loop containing nucleoside triphosphate hydrolases"/>
    <property type="match status" value="1"/>
</dbReference>
<accession>A0ABQ6GJM8</accession>
<dbReference type="Pfam" id="PF00005">
    <property type="entry name" value="ABC_tran"/>
    <property type="match status" value="1"/>
</dbReference>
<protein>
    <submittedName>
        <fullName evidence="9">ABC transporter ATP-binding protein</fullName>
    </submittedName>
</protein>
<evidence type="ECO:0000313" key="9">
    <source>
        <dbReference type="EMBL" id="GLX70415.1"/>
    </source>
</evidence>
<dbReference type="PROSITE" id="PS50893">
    <property type="entry name" value="ABC_TRANSPORTER_2"/>
    <property type="match status" value="1"/>
</dbReference>
<dbReference type="Gene3D" id="1.20.1560.10">
    <property type="entry name" value="ABC transporter type 1, transmembrane domain"/>
    <property type="match status" value="1"/>
</dbReference>
<comment type="subcellular location">
    <subcellularLocation>
        <location evidence="1">Cell membrane</location>
        <topology evidence="1">Multi-pass membrane protein</topology>
    </subcellularLocation>
</comment>
<feature type="transmembrane region" description="Helical" evidence="7">
    <location>
        <begin position="34"/>
        <end position="52"/>
    </location>
</feature>
<evidence type="ECO:0000256" key="4">
    <source>
        <dbReference type="ARBA" id="ARBA00022840"/>
    </source>
</evidence>
<dbReference type="PROSITE" id="PS00211">
    <property type="entry name" value="ABC_TRANSPORTER_1"/>
    <property type="match status" value="1"/>
</dbReference>
<proteinExistence type="predicted"/>
<dbReference type="EMBL" id="BSSQ01000018">
    <property type="protein sequence ID" value="GLX70415.1"/>
    <property type="molecule type" value="Genomic_DNA"/>
</dbReference>
<dbReference type="Proteomes" id="UP001157114">
    <property type="component" value="Unassembled WGS sequence"/>
</dbReference>
<evidence type="ECO:0000313" key="10">
    <source>
        <dbReference type="Proteomes" id="UP001157114"/>
    </source>
</evidence>
<evidence type="ECO:0000256" key="7">
    <source>
        <dbReference type="SAM" id="Phobius"/>
    </source>
</evidence>
<dbReference type="InterPro" id="IPR003439">
    <property type="entry name" value="ABC_transporter-like_ATP-bd"/>
</dbReference>
<dbReference type="PANTHER" id="PTHR43394:SF1">
    <property type="entry name" value="ATP-BINDING CASSETTE SUB-FAMILY B MEMBER 10, MITOCHONDRIAL"/>
    <property type="match status" value="1"/>
</dbReference>
<dbReference type="InterPro" id="IPR027417">
    <property type="entry name" value="P-loop_NTPase"/>
</dbReference>
<dbReference type="InterPro" id="IPR017871">
    <property type="entry name" value="ABC_transporter-like_CS"/>
</dbReference>
<dbReference type="InterPro" id="IPR003593">
    <property type="entry name" value="AAA+_ATPase"/>
</dbReference>
<comment type="caution">
    <text evidence="9">The sequence shown here is derived from an EMBL/GenBank/DDBJ whole genome shotgun (WGS) entry which is preliminary data.</text>
</comment>
<name>A0ABQ6GJM8_9BACL</name>
<organism evidence="9 10">
    <name type="scientific">Paenibacillus glycanilyticus</name>
    <dbReference type="NCBI Taxonomy" id="126569"/>
    <lineage>
        <taxon>Bacteria</taxon>
        <taxon>Bacillati</taxon>
        <taxon>Bacillota</taxon>
        <taxon>Bacilli</taxon>
        <taxon>Bacillales</taxon>
        <taxon>Paenibacillaceae</taxon>
        <taxon>Paenibacillus</taxon>
    </lineage>
</organism>
<feature type="domain" description="ABC transporter" evidence="8">
    <location>
        <begin position="350"/>
        <end position="593"/>
    </location>
</feature>
<feature type="transmembrane region" description="Helical" evidence="7">
    <location>
        <begin position="157"/>
        <end position="182"/>
    </location>
</feature>
<keyword evidence="3" id="KW-0547">Nucleotide-binding</keyword>
<reference evidence="9 10" key="1">
    <citation type="submission" date="2023-03" db="EMBL/GenBank/DDBJ databases">
        <title>Draft genome sequence of the bacteria which degrade cell wall of Tricholomamatutake.</title>
        <authorList>
            <person name="Konishi Y."/>
            <person name="Fukuta Y."/>
            <person name="Shirasaka N."/>
        </authorList>
    </citation>
    <scope>NUCLEOTIDE SEQUENCE [LARGE SCALE GENOMIC DNA]</scope>
    <source>
        <strain evidence="10">mu1</strain>
    </source>
</reference>
<dbReference type="PANTHER" id="PTHR43394">
    <property type="entry name" value="ATP-DEPENDENT PERMEASE MDL1, MITOCHONDRIAL"/>
    <property type="match status" value="1"/>
</dbReference>
<evidence type="ECO:0000256" key="1">
    <source>
        <dbReference type="ARBA" id="ARBA00004651"/>
    </source>
</evidence>
<keyword evidence="2 7" id="KW-0812">Transmembrane</keyword>
<dbReference type="GO" id="GO:0005524">
    <property type="term" value="F:ATP binding"/>
    <property type="evidence" value="ECO:0007669"/>
    <property type="project" value="UniProtKB-KW"/>
</dbReference>
<keyword evidence="10" id="KW-1185">Reference proteome</keyword>
<dbReference type="RefSeq" id="WP_284241173.1">
    <property type="nucleotide sequence ID" value="NZ_BSSQ01000018.1"/>
</dbReference>